<dbReference type="AlphaFoldDB" id="A0A0M3JKT2"/>
<evidence type="ECO:0000259" key="1">
    <source>
        <dbReference type="Pfam" id="PF00176"/>
    </source>
</evidence>
<reference evidence="4" key="1">
    <citation type="submission" date="2017-02" db="UniProtKB">
        <authorList>
            <consortium name="WormBaseParasite"/>
        </authorList>
    </citation>
    <scope>IDENTIFICATION</scope>
</reference>
<gene>
    <name evidence="2" type="ORF">ASIM_LOCUS8019</name>
</gene>
<protein>
    <submittedName>
        <fullName evidence="4">E3 ubiquitin-protein ligase SHPRH (inferred by orthology to a human protein)</fullName>
    </submittedName>
</protein>
<feature type="domain" description="SNF2 N-terminal" evidence="1">
    <location>
        <begin position="5"/>
        <end position="104"/>
    </location>
</feature>
<dbReference type="InterPro" id="IPR000330">
    <property type="entry name" value="SNF2_N"/>
</dbReference>
<dbReference type="PANTHER" id="PTHR45865:SF1">
    <property type="entry name" value="E3 UBIQUITIN-PROTEIN LIGASE SHPRH"/>
    <property type="match status" value="1"/>
</dbReference>
<dbReference type="GO" id="GO:0006974">
    <property type="term" value="P:DNA damage response"/>
    <property type="evidence" value="ECO:0007669"/>
    <property type="project" value="TreeGrafter"/>
</dbReference>
<dbReference type="GO" id="GO:0005524">
    <property type="term" value="F:ATP binding"/>
    <property type="evidence" value="ECO:0007669"/>
    <property type="project" value="InterPro"/>
</dbReference>
<organism evidence="4">
    <name type="scientific">Anisakis simplex</name>
    <name type="common">Herring worm</name>
    <dbReference type="NCBI Taxonomy" id="6269"/>
    <lineage>
        <taxon>Eukaryota</taxon>
        <taxon>Metazoa</taxon>
        <taxon>Ecdysozoa</taxon>
        <taxon>Nematoda</taxon>
        <taxon>Chromadorea</taxon>
        <taxon>Rhabditida</taxon>
        <taxon>Spirurina</taxon>
        <taxon>Ascaridomorpha</taxon>
        <taxon>Ascaridoidea</taxon>
        <taxon>Anisakidae</taxon>
        <taxon>Anisakis</taxon>
        <taxon>Anisakis simplex complex</taxon>
    </lineage>
</organism>
<dbReference type="Gene3D" id="3.40.50.10810">
    <property type="entry name" value="Tandem AAA-ATPase domain"/>
    <property type="match status" value="1"/>
</dbReference>
<sequence length="109" mass="12612">KEGYKHPEYLATRHIVICSFETLANEVHFVETNRKSESLRRPCKYLITPTPLLAVEWWRICVDEAQVIEGNSLGQSNTVTEMCWKLNAVNRWCVTGTPITNTVQSEFQR</sequence>
<dbReference type="WBParaSite" id="ASIM_0000825801-mRNA-1">
    <property type="protein sequence ID" value="ASIM_0000825801-mRNA-1"/>
    <property type="gene ID" value="ASIM_0000825801"/>
</dbReference>
<dbReference type="PANTHER" id="PTHR45865">
    <property type="entry name" value="E3 UBIQUITIN-PROTEIN LIGASE SHPRH FAMILY MEMBER"/>
    <property type="match status" value="1"/>
</dbReference>
<dbReference type="GO" id="GO:0061630">
    <property type="term" value="F:ubiquitin protein ligase activity"/>
    <property type="evidence" value="ECO:0007669"/>
    <property type="project" value="TreeGrafter"/>
</dbReference>
<keyword evidence="3" id="KW-1185">Reference proteome</keyword>
<dbReference type="InterPro" id="IPR027417">
    <property type="entry name" value="P-loop_NTPase"/>
</dbReference>
<dbReference type="InterPro" id="IPR038718">
    <property type="entry name" value="SNF2-like_sf"/>
</dbReference>
<dbReference type="OrthoDB" id="5861711at2759"/>
<dbReference type="GO" id="GO:0005634">
    <property type="term" value="C:nucleus"/>
    <property type="evidence" value="ECO:0007669"/>
    <property type="project" value="TreeGrafter"/>
</dbReference>
<dbReference type="GO" id="GO:0000209">
    <property type="term" value="P:protein polyubiquitination"/>
    <property type="evidence" value="ECO:0007669"/>
    <property type="project" value="TreeGrafter"/>
</dbReference>
<proteinExistence type="predicted"/>
<dbReference type="InterPro" id="IPR052583">
    <property type="entry name" value="ATP-helicase/E3_Ub-Ligase"/>
</dbReference>
<name>A0A0M3JKT2_ANISI</name>
<dbReference type="EMBL" id="UYRR01020701">
    <property type="protein sequence ID" value="VDK30588.1"/>
    <property type="molecule type" value="Genomic_DNA"/>
</dbReference>
<evidence type="ECO:0000313" key="4">
    <source>
        <dbReference type="WBParaSite" id="ASIM_0000825801-mRNA-1"/>
    </source>
</evidence>
<evidence type="ECO:0000313" key="3">
    <source>
        <dbReference type="Proteomes" id="UP000267096"/>
    </source>
</evidence>
<reference evidence="2 3" key="2">
    <citation type="submission" date="2018-11" db="EMBL/GenBank/DDBJ databases">
        <authorList>
            <consortium name="Pathogen Informatics"/>
        </authorList>
    </citation>
    <scope>NUCLEOTIDE SEQUENCE [LARGE SCALE GENOMIC DNA]</scope>
</reference>
<dbReference type="SUPFAM" id="SSF52540">
    <property type="entry name" value="P-loop containing nucleoside triphosphate hydrolases"/>
    <property type="match status" value="1"/>
</dbReference>
<evidence type="ECO:0000313" key="2">
    <source>
        <dbReference type="EMBL" id="VDK30588.1"/>
    </source>
</evidence>
<dbReference type="Proteomes" id="UP000267096">
    <property type="component" value="Unassembled WGS sequence"/>
</dbReference>
<dbReference type="Pfam" id="PF00176">
    <property type="entry name" value="SNF2-rel_dom"/>
    <property type="match status" value="1"/>
</dbReference>
<accession>A0A0M3JKT2</accession>